<dbReference type="Proteomes" id="UP000027120">
    <property type="component" value="Unassembled WGS sequence"/>
</dbReference>
<evidence type="ECO:0000313" key="2">
    <source>
        <dbReference type="Proteomes" id="UP000027120"/>
    </source>
</evidence>
<gene>
    <name evidence="1" type="ORF">CISIN_1g035215mg</name>
</gene>
<protein>
    <submittedName>
        <fullName evidence="1">Uncharacterized protein</fullName>
    </submittedName>
</protein>
<keyword evidence="2" id="KW-1185">Reference proteome</keyword>
<dbReference type="STRING" id="2711.A0A067DSB9"/>
<name>A0A067DSB9_CITSI</name>
<dbReference type="AlphaFoldDB" id="A0A067DSB9"/>
<organism evidence="1 2">
    <name type="scientific">Citrus sinensis</name>
    <name type="common">Sweet orange</name>
    <name type="synonym">Citrus aurantium var. sinensis</name>
    <dbReference type="NCBI Taxonomy" id="2711"/>
    <lineage>
        <taxon>Eukaryota</taxon>
        <taxon>Viridiplantae</taxon>
        <taxon>Streptophyta</taxon>
        <taxon>Embryophyta</taxon>
        <taxon>Tracheophyta</taxon>
        <taxon>Spermatophyta</taxon>
        <taxon>Magnoliopsida</taxon>
        <taxon>eudicotyledons</taxon>
        <taxon>Gunneridae</taxon>
        <taxon>Pentapetalae</taxon>
        <taxon>rosids</taxon>
        <taxon>malvids</taxon>
        <taxon>Sapindales</taxon>
        <taxon>Rutaceae</taxon>
        <taxon>Aurantioideae</taxon>
        <taxon>Citrus</taxon>
    </lineage>
</organism>
<accession>A0A067DSB9</accession>
<proteinExistence type="predicted"/>
<dbReference type="EMBL" id="KK785232">
    <property type="protein sequence ID" value="KDO45909.1"/>
    <property type="molecule type" value="Genomic_DNA"/>
</dbReference>
<evidence type="ECO:0000313" key="1">
    <source>
        <dbReference type="EMBL" id="KDO45909.1"/>
    </source>
</evidence>
<reference evidence="1 2" key="1">
    <citation type="submission" date="2014-04" db="EMBL/GenBank/DDBJ databases">
        <authorList>
            <consortium name="International Citrus Genome Consortium"/>
            <person name="Gmitter F."/>
            <person name="Chen C."/>
            <person name="Farmerie W."/>
            <person name="Harkins T."/>
            <person name="Desany B."/>
            <person name="Mohiuddin M."/>
            <person name="Kodira C."/>
            <person name="Borodovsky M."/>
            <person name="Lomsadze A."/>
            <person name="Burns P."/>
            <person name="Jenkins J."/>
            <person name="Prochnik S."/>
            <person name="Shu S."/>
            <person name="Chapman J."/>
            <person name="Pitluck S."/>
            <person name="Schmutz J."/>
            <person name="Rokhsar D."/>
        </authorList>
    </citation>
    <scope>NUCLEOTIDE SEQUENCE</scope>
</reference>
<sequence length="70" mass="8078">MLKFGIRSRGEVAGKLVKTTHKKKISRPLVIDNLSTKPIKLKKNACIYINCRPGFLPLHKKNEMYSYVFD</sequence>